<accession>A0AAE8W7W3</accession>
<keyword evidence="3" id="KW-0406">Ion transport</keyword>
<dbReference type="AlphaFoldDB" id="A0AAE8W7W3"/>
<feature type="transmembrane region" description="Helical" evidence="1">
    <location>
        <begin position="122"/>
        <end position="140"/>
    </location>
</feature>
<comment type="caution">
    <text evidence="3">The sequence shown here is derived from an EMBL/GenBank/DDBJ whole genome shotgun (WGS) entry which is preliminary data.</text>
</comment>
<feature type="domain" description="Potassium channel" evidence="2">
    <location>
        <begin position="91"/>
        <end position="165"/>
    </location>
</feature>
<protein>
    <submittedName>
        <fullName evidence="3">Two pore domain potassium channel family protein</fullName>
    </submittedName>
</protein>
<keyword evidence="3" id="KW-0813">Transport</keyword>
<gene>
    <name evidence="3" type="ORF">Sipo8835_07585</name>
</gene>
<dbReference type="RefSeq" id="WP_141581282.1">
    <property type="nucleotide sequence ID" value="NZ_SPAZ01000060.1"/>
</dbReference>
<dbReference type="Proteomes" id="UP000318720">
    <property type="component" value="Unassembled WGS sequence"/>
</dbReference>
<organism evidence="3 4">
    <name type="scientific">Streptomyces ipomoeae</name>
    <dbReference type="NCBI Taxonomy" id="103232"/>
    <lineage>
        <taxon>Bacteria</taxon>
        <taxon>Bacillati</taxon>
        <taxon>Actinomycetota</taxon>
        <taxon>Actinomycetes</taxon>
        <taxon>Kitasatosporales</taxon>
        <taxon>Streptomycetaceae</taxon>
        <taxon>Streptomyces</taxon>
    </lineage>
</organism>
<sequence length="190" mass="20458">MNRPQHAHRSAVPPRRRRLLSVTRSLAAVALSVVLYFLLPLDRDLDTGGAIAMAVTLVLFAGAVAWQVRAITRSAYPKLRAAETLATAGPIFLLIFATAYVLLHTNQEDAFSQTLSRTDALYFTITVFATVGFGDITPVTQTARVLTMVQMLADLVLVGLIARLVLGAVQVAEEGQQTHSDSTGAGEPDR</sequence>
<evidence type="ECO:0000313" key="3">
    <source>
        <dbReference type="EMBL" id="TQE37512.1"/>
    </source>
</evidence>
<feature type="transmembrane region" description="Helical" evidence="1">
    <location>
        <begin position="51"/>
        <end position="72"/>
    </location>
</feature>
<dbReference type="Pfam" id="PF07885">
    <property type="entry name" value="Ion_trans_2"/>
    <property type="match status" value="1"/>
</dbReference>
<keyword evidence="3" id="KW-0407">Ion channel</keyword>
<proteinExistence type="predicted"/>
<dbReference type="SUPFAM" id="SSF81324">
    <property type="entry name" value="Voltage-gated potassium channels"/>
    <property type="match status" value="1"/>
</dbReference>
<feature type="transmembrane region" description="Helical" evidence="1">
    <location>
        <begin position="84"/>
        <end position="102"/>
    </location>
</feature>
<name>A0AAE8W7W3_9ACTN</name>
<dbReference type="GO" id="GO:0034220">
    <property type="term" value="P:monoatomic ion transmembrane transport"/>
    <property type="evidence" value="ECO:0007669"/>
    <property type="project" value="UniProtKB-KW"/>
</dbReference>
<feature type="transmembrane region" description="Helical" evidence="1">
    <location>
        <begin position="21"/>
        <end position="39"/>
    </location>
</feature>
<dbReference type="EMBL" id="SPAZ01000060">
    <property type="protein sequence ID" value="TQE37512.1"/>
    <property type="molecule type" value="Genomic_DNA"/>
</dbReference>
<keyword evidence="1" id="KW-0812">Transmembrane</keyword>
<dbReference type="InterPro" id="IPR013099">
    <property type="entry name" value="K_chnl_dom"/>
</dbReference>
<evidence type="ECO:0000313" key="4">
    <source>
        <dbReference type="Proteomes" id="UP000318720"/>
    </source>
</evidence>
<keyword evidence="1" id="KW-0472">Membrane</keyword>
<evidence type="ECO:0000256" key="1">
    <source>
        <dbReference type="SAM" id="Phobius"/>
    </source>
</evidence>
<reference evidence="3 4" key="1">
    <citation type="submission" date="2019-03" db="EMBL/GenBank/DDBJ databases">
        <title>Comparative genomic analyses of the sweetpotato soil rot pathogen, Streptomyces ipomoeae.</title>
        <authorList>
            <person name="Ruschel Soares N."/>
            <person name="Badger J.H."/>
            <person name="Huguet-Tapia J.C."/>
            <person name="Clark C.A."/>
            <person name="Pettis G.S."/>
        </authorList>
    </citation>
    <scope>NUCLEOTIDE SEQUENCE [LARGE SCALE GENOMIC DNA]</scope>
    <source>
        <strain evidence="3 4">88-35</strain>
    </source>
</reference>
<evidence type="ECO:0000259" key="2">
    <source>
        <dbReference type="Pfam" id="PF07885"/>
    </source>
</evidence>
<keyword evidence="1" id="KW-1133">Transmembrane helix</keyword>
<dbReference type="Gene3D" id="1.10.287.70">
    <property type="match status" value="1"/>
</dbReference>